<dbReference type="Proteomes" id="UP000031643">
    <property type="component" value="Chromosome"/>
</dbReference>
<keyword evidence="2" id="KW-1185">Reference proteome</keyword>
<dbReference type="AlphaFoldDB" id="A0A0A8K3I3"/>
<dbReference type="HOGENOM" id="CLU_2523696_0_0_5"/>
<dbReference type="KEGG" id="mcg:GL4_1889"/>
<organism evidence="1 2">
    <name type="scientific">Methyloceanibacter caenitepidi</name>
    <dbReference type="NCBI Taxonomy" id="1384459"/>
    <lineage>
        <taxon>Bacteria</taxon>
        <taxon>Pseudomonadati</taxon>
        <taxon>Pseudomonadota</taxon>
        <taxon>Alphaproteobacteria</taxon>
        <taxon>Hyphomicrobiales</taxon>
        <taxon>Hyphomicrobiaceae</taxon>
        <taxon>Methyloceanibacter</taxon>
    </lineage>
</organism>
<dbReference type="STRING" id="1384459.GL4_1889"/>
<accession>A0A0A8K3I3</accession>
<name>A0A0A8K3I3_9HYPH</name>
<dbReference type="RefSeq" id="WP_045366832.1">
    <property type="nucleotide sequence ID" value="NZ_AP014648.1"/>
</dbReference>
<reference evidence="1 2" key="1">
    <citation type="submission" date="2014-09" db="EMBL/GenBank/DDBJ databases">
        <title>Genome sequencing of Methyloceanibacter caenitepidi Gela4.</title>
        <authorList>
            <person name="Takeuchi M."/>
            <person name="Susumu S."/>
            <person name="Kamagata Y."/>
            <person name="Oshima K."/>
            <person name="Hattori M."/>
            <person name="Iwasaki W."/>
        </authorList>
    </citation>
    <scope>NUCLEOTIDE SEQUENCE [LARGE SCALE GENOMIC DNA]</scope>
    <source>
        <strain evidence="1 2">Gela4</strain>
    </source>
</reference>
<evidence type="ECO:0000313" key="2">
    <source>
        <dbReference type="Proteomes" id="UP000031643"/>
    </source>
</evidence>
<protein>
    <submittedName>
        <fullName evidence="1">Uncharacterized protein</fullName>
    </submittedName>
</protein>
<sequence length="84" mass="9086">MKGLVWALYVLMQDPGAAAAPSDQMQGDRTLAFTGVTYLNKASCANDSATFTKMPVRDKLVGTAFGTNVTYVCVIQPKPGHYRE</sequence>
<gene>
    <name evidence="1" type="ORF">GL4_1889</name>
</gene>
<proteinExistence type="predicted"/>
<dbReference type="EMBL" id="AP014648">
    <property type="protein sequence ID" value="BAQ17341.1"/>
    <property type="molecule type" value="Genomic_DNA"/>
</dbReference>
<evidence type="ECO:0000313" key="1">
    <source>
        <dbReference type="EMBL" id="BAQ17341.1"/>
    </source>
</evidence>